<dbReference type="EMBL" id="LBQE01000013">
    <property type="protein sequence ID" value="KKP72126.1"/>
    <property type="molecule type" value="Genomic_DNA"/>
</dbReference>
<keyword evidence="1" id="KW-0812">Transmembrane</keyword>
<dbReference type="AlphaFoldDB" id="A0A0G0C7K8"/>
<evidence type="ECO:0000313" key="2">
    <source>
        <dbReference type="EMBL" id="KKP72126.1"/>
    </source>
</evidence>
<evidence type="ECO:0000313" key="3">
    <source>
        <dbReference type="Proteomes" id="UP000034923"/>
    </source>
</evidence>
<organism evidence="2 3">
    <name type="scientific">Candidatus Nomurabacteria bacterium GW2011_GWB1_35_20</name>
    <dbReference type="NCBI Taxonomy" id="1618740"/>
    <lineage>
        <taxon>Bacteria</taxon>
        <taxon>Candidatus Nomuraibacteriota</taxon>
    </lineage>
</organism>
<keyword evidence="1" id="KW-1133">Transmembrane helix</keyword>
<reference evidence="2 3" key="1">
    <citation type="journal article" date="2015" name="Nature">
        <title>rRNA introns, odd ribosomes, and small enigmatic genomes across a large radiation of phyla.</title>
        <authorList>
            <person name="Brown C.T."/>
            <person name="Hug L.A."/>
            <person name="Thomas B.C."/>
            <person name="Sharon I."/>
            <person name="Castelle C.J."/>
            <person name="Singh A."/>
            <person name="Wilkins M.J."/>
            <person name="Williams K.H."/>
            <person name="Banfield J.F."/>
        </authorList>
    </citation>
    <scope>NUCLEOTIDE SEQUENCE [LARGE SCALE GENOMIC DNA]</scope>
</reference>
<name>A0A0G0C7K8_9BACT</name>
<gene>
    <name evidence="2" type="ORF">UR70_C0013G0039</name>
</gene>
<comment type="caution">
    <text evidence="2">The sequence shown here is derived from an EMBL/GenBank/DDBJ whole genome shotgun (WGS) entry which is preliminary data.</text>
</comment>
<sequence>MEDLPFAVTLLFVMFVFFSSAWIAEKFLFKTGIGKKILLWWDRV</sequence>
<feature type="transmembrane region" description="Helical" evidence="1">
    <location>
        <begin position="6"/>
        <end position="29"/>
    </location>
</feature>
<accession>A0A0G0C7K8</accession>
<keyword evidence="1" id="KW-0472">Membrane</keyword>
<dbReference type="Proteomes" id="UP000034923">
    <property type="component" value="Unassembled WGS sequence"/>
</dbReference>
<protein>
    <submittedName>
        <fullName evidence="2">Uncharacterized protein</fullName>
    </submittedName>
</protein>
<proteinExistence type="predicted"/>
<evidence type="ECO:0000256" key="1">
    <source>
        <dbReference type="SAM" id="Phobius"/>
    </source>
</evidence>